<protein>
    <recommendedName>
        <fullName evidence="1">Putative Se/S carrier protein-like domain-containing protein</fullName>
    </recommendedName>
</protein>
<dbReference type="EMBL" id="NIBG01000010">
    <property type="protein sequence ID" value="PAB59011.1"/>
    <property type="molecule type" value="Genomic_DNA"/>
</dbReference>
<dbReference type="AlphaFoldDB" id="A0A267MHF9"/>
<dbReference type="InterPro" id="IPR021778">
    <property type="entry name" value="Se/S_carrier-like"/>
</dbReference>
<keyword evidence="3" id="KW-1185">Reference proteome</keyword>
<name>A0A267MHF9_9FIRM</name>
<dbReference type="OrthoDB" id="362866at2"/>
<gene>
    <name evidence="2" type="ORF">CCE28_12575</name>
</gene>
<organism evidence="2 3">
    <name type="scientific">Anaeromicrobium sediminis</name>
    <dbReference type="NCBI Taxonomy" id="1478221"/>
    <lineage>
        <taxon>Bacteria</taxon>
        <taxon>Bacillati</taxon>
        <taxon>Bacillota</taxon>
        <taxon>Clostridia</taxon>
        <taxon>Peptostreptococcales</taxon>
        <taxon>Thermotaleaceae</taxon>
        <taxon>Anaeromicrobium</taxon>
    </lineage>
</organism>
<evidence type="ECO:0000259" key="1">
    <source>
        <dbReference type="Pfam" id="PF11823"/>
    </source>
</evidence>
<feature type="domain" description="Putative Se/S carrier protein-like" evidence="1">
    <location>
        <begin position="3"/>
        <end position="71"/>
    </location>
</feature>
<dbReference type="RefSeq" id="WP_095134077.1">
    <property type="nucleotide sequence ID" value="NZ_NIBG01000010.1"/>
</dbReference>
<evidence type="ECO:0000313" key="2">
    <source>
        <dbReference type="EMBL" id="PAB59011.1"/>
    </source>
</evidence>
<dbReference type="Pfam" id="PF11823">
    <property type="entry name" value="Se_S_carrier"/>
    <property type="match status" value="1"/>
</dbReference>
<proteinExistence type="predicted"/>
<reference evidence="2 3" key="1">
    <citation type="submission" date="2017-06" db="EMBL/GenBank/DDBJ databases">
        <title>Draft genome sequence of anaerobic fermentative bacterium Anaeromicrobium sediminis DY2726D isolated from West Pacific Ocean sediments.</title>
        <authorList>
            <person name="Zeng X."/>
        </authorList>
    </citation>
    <scope>NUCLEOTIDE SEQUENCE [LARGE SCALE GENOMIC DNA]</scope>
    <source>
        <strain evidence="2 3">DY2726D</strain>
    </source>
</reference>
<dbReference type="Proteomes" id="UP000216024">
    <property type="component" value="Unassembled WGS sequence"/>
</dbReference>
<accession>A0A267MHF9</accession>
<evidence type="ECO:0000313" key="3">
    <source>
        <dbReference type="Proteomes" id="UP000216024"/>
    </source>
</evidence>
<sequence length="82" mass="9585">MSLYILFPNHSNGMLMENILIENNIKYTISPTPRELSICCGISIIINKEDRQLVEELIEEESNLKIEGIHELKKKRKKFINI</sequence>
<comment type="caution">
    <text evidence="2">The sequence shown here is derived from an EMBL/GenBank/DDBJ whole genome shotgun (WGS) entry which is preliminary data.</text>
</comment>